<dbReference type="GO" id="GO:0016903">
    <property type="term" value="F:oxidoreductase activity, acting on the aldehyde or oxo group of donors"/>
    <property type="evidence" value="ECO:0007669"/>
    <property type="project" value="InterPro"/>
</dbReference>
<dbReference type="InterPro" id="IPR009014">
    <property type="entry name" value="Transketo_C/PFOR_II"/>
</dbReference>
<sequence length="572" mass="63011">MTNELTIKITGEAGQGIQTIGAALCRLFKNAGFHIFANQDLMSRIRGGNNFFQLRISDKPLFALRQKSDITVALDKASVALHKSSMTDGGILVLDRKKFNVIEEDNAFFDVPFYDMAVRTGGSALFINSVSCGVLAGIVGVESSYVEQAMNATFAGKDEDVIRKNKDAACVGYDFVRSNLKRDAFRIKAGAIKDTNTPIMNGNDAIVLGAIRAGCKFYSAYPMSPSTSIMEVIARYAKKFNIVVEQAEDEIAAINMIIGASFAGVRSMTATAGGGFALMVEGLSLAAMTETPIVVVVAQRPAPATGFPTRTAQADLEFVLHAGHGEFARAVYAPGTIEELFFVTIKAFNVAEKYQIPAIILTDQHLADSYRNIETFDLNKIKIQRYIISKEDSKRIKNYKRYQFTESGISPRAIPSWIEDVIYVDSDEHTEEGHITEDAEMGRKMVEKRFYKKFSGLSQEVEKPTVYNMERADIVLLGFGSTYGVMREVSDTATDKKVGFVHLPQVWPFPAIEMAGLLKNAKRVLSVENNAGGQLARLLRRETGLQVNGSVLKYDGRPFHVDGLMDRIKKEG</sequence>
<dbReference type="InterPro" id="IPR033412">
    <property type="entry name" value="PFOR_II"/>
</dbReference>
<dbReference type="SUPFAM" id="SSF52922">
    <property type="entry name" value="TK C-terminal domain-like"/>
    <property type="match status" value="1"/>
</dbReference>
<dbReference type="GO" id="GO:0006979">
    <property type="term" value="P:response to oxidative stress"/>
    <property type="evidence" value="ECO:0007669"/>
    <property type="project" value="TreeGrafter"/>
</dbReference>
<proteinExistence type="predicted"/>
<feature type="domain" description="Pyruvate/ketoisovalerate oxidoreductase catalytic" evidence="2">
    <location>
        <begin position="13"/>
        <end position="174"/>
    </location>
</feature>
<dbReference type="Gene3D" id="3.40.920.10">
    <property type="entry name" value="Pyruvate-ferredoxin oxidoreductase, PFOR, domain III"/>
    <property type="match status" value="1"/>
</dbReference>
<gene>
    <name evidence="5" type="ORF">AYP45_12830</name>
</gene>
<dbReference type="CDD" id="cd07034">
    <property type="entry name" value="TPP_PYR_PFOR_IOR-alpha_like"/>
    <property type="match status" value="1"/>
</dbReference>
<evidence type="ECO:0000313" key="5">
    <source>
        <dbReference type="EMBL" id="OOP55779.1"/>
    </source>
</evidence>
<evidence type="ECO:0000259" key="2">
    <source>
        <dbReference type="Pfam" id="PF01558"/>
    </source>
</evidence>
<evidence type="ECO:0000259" key="3">
    <source>
        <dbReference type="Pfam" id="PF01855"/>
    </source>
</evidence>
<dbReference type="Pfam" id="PF01855">
    <property type="entry name" value="POR_N"/>
    <property type="match status" value="1"/>
</dbReference>
<protein>
    <recommendedName>
        <fullName evidence="7">2-oxoacid:ferredoxin oxidoreductase subunit alpha</fullName>
    </recommendedName>
</protein>
<evidence type="ECO:0000313" key="6">
    <source>
        <dbReference type="Proteomes" id="UP000189681"/>
    </source>
</evidence>
<comment type="caution">
    <text evidence="5">The sequence shown here is derived from an EMBL/GenBank/DDBJ whole genome shotgun (WGS) entry which is preliminary data.</text>
</comment>
<dbReference type="STRING" id="1004156.AYP45_12830"/>
<evidence type="ECO:0000259" key="4">
    <source>
        <dbReference type="Pfam" id="PF17147"/>
    </source>
</evidence>
<organism evidence="5 6">
    <name type="scientific">Candidatus Brocadia carolinensis</name>
    <dbReference type="NCBI Taxonomy" id="1004156"/>
    <lineage>
        <taxon>Bacteria</taxon>
        <taxon>Pseudomonadati</taxon>
        <taxon>Planctomycetota</taxon>
        <taxon>Candidatus Brocadiia</taxon>
        <taxon>Candidatus Brocadiales</taxon>
        <taxon>Candidatus Brocadiaceae</taxon>
        <taxon>Candidatus Brocadia</taxon>
    </lineage>
</organism>
<dbReference type="SUPFAM" id="SSF52518">
    <property type="entry name" value="Thiamin diphosphate-binding fold (THDP-binding)"/>
    <property type="match status" value="1"/>
</dbReference>
<evidence type="ECO:0008006" key="7">
    <source>
        <dbReference type="Google" id="ProtNLM"/>
    </source>
</evidence>
<keyword evidence="1" id="KW-0560">Oxidoreductase</keyword>
<dbReference type="NCBIfam" id="TIGR03710">
    <property type="entry name" value="OAFO_sf"/>
    <property type="match status" value="1"/>
</dbReference>
<dbReference type="Gene3D" id="3.40.50.970">
    <property type="match status" value="1"/>
</dbReference>
<accession>A0A1V4ARN1</accession>
<dbReference type="InterPro" id="IPR002880">
    <property type="entry name" value="Pyrv_Fd/Flavodoxin_OxRdtase_N"/>
</dbReference>
<dbReference type="EMBL" id="AYTS01000117">
    <property type="protein sequence ID" value="OOP55779.1"/>
    <property type="molecule type" value="Genomic_DNA"/>
</dbReference>
<dbReference type="InterPro" id="IPR022367">
    <property type="entry name" value="2-oxoacid/accept_OxRdtase_asu"/>
</dbReference>
<dbReference type="SUPFAM" id="SSF53323">
    <property type="entry name" value="Pyruvate-ferredoxin oxidoreductase, PFOR, domain III"/>
    <property type="match status" value="1"/>
</dbReference>
<dbReference type="PANTHER" id="PTHR32154">
    <property type="entry name" value="PYRUVATE-FLAVODOXIN OXIDOREDUCTASE-RELATED"/>
    <property type="match status" value="1"/>
</dbReference>
<evidence type="ECO:0000256" key="1">
    <source>
        <dbReference type="ARBA" id="ARBA00023002"/>
    </source>
</evidence>
<dbReference type="Pfam" id="PF01558">
    <property type="entry name" value="POR"/>
    <property type="match status" value="1"/>
</dbReference>
<dbReference type="InterPro" id="IPR050722">
    <property type="entry name" value="Pyruvate:ferred/Flavod_OxRd"/>
</dbReference>
<dbReference type="PANTHER" id="PTHR32154:SF20">
    <property type="entry name" value="2-OXOGLUTARATE OXIDOREDUCTASE SUBUNIT KORA"/>
    <property type="match status" value="1"/>
</dbReference>
<dbReference type="InterPro" id="IPR019752">
    <property type="entry name" value="Pyrv/ketoisovalerate_OxRed_cat"/>
</dbReference>
<dbReference type="InterPro" id="IPR029061">
    <property type="entry name" value="THDP-binding"/>
</dbReference>
<feature type="domain" description="Pyruvate:ferredoxin oxidoreductase core" evidence="4">
    <location>
        <begin position="472"/>
        <end position="541"/>
    </location>
</feature>
<reference evidence="5 6" key="1">
    <citation type="journal article" date="2017" name="Water Res.">
        <title>Discovery and metagenomic analysis of an anammox bacterial enrichment related to Candidatus "Brocadia caroliniensis" in a full-scale glycerol-fed nitritation-denitritation separate centrate treatment process.</title>
        <authorList>
            <person name="Park H."/>
            <person name="Brotto A.C."/>
            <person name="van Loosdrecht M.C."/>
            <person name="Chandran K."/>
        </authorList>
    </citation>
    <scope>NUCLEOTIDE SEQUENCE [LARGE SCALE GENOMIC DNA]</scope>
    <source>
        <strain evidence="5">26THWARD</strain>
    </source>
</reference>
<dbReference type="AlphaFoldDB" id="A0A1V4ARN1"/>
<dbReference type="Gene3D" id="3.40.50.920">
    <property type="match status" value="1"/>
</dbReference>
<feature type="domain" description="Pyruvate flavodoxin/ferredoxin oxidoreductase pyrimidine binding" evidence="3">
    <location>
        <begin position="209"/>
        <end position="447"/>
    </location>
</feature>
<dbReference type="Pfam" id="PF17147">
    <property type="entry name" value="PFOR_II"/>
    <property type="match status" value="1"/>
</dbReference>
<dbReference type="FunFam" id="3.40.50.970:FF:000022">
    <property type="entry name" value="2-oxoglutarate ferredoxin oxidoreductase alpha subunit"/>
    <property type="match status" value="1"/>
</dbReference>
<dbReference type="Proteomes" id="UP000189681">
    <property type="component" value="Unassembled WGS sequence"/>
</dbReference>
<dbReference type="InterPro" id="IPR002869">
    <property type="entry name" value="Pyrv_flavodox_OxRed_cen"/>
</dbReference>
<name>A0A1V4ARN1_9BACT</name>